<evidence type="ECO:0000313" key="1">
    <source>
        <dbReference type="EMBL" id="KAG0410006.1"/>
    </source>
</evidence>
<dbReference type="EMBL" id="JABSTQ010011566">
    <property type="protein sequence ID" value="KAG0410006.1"/>
    <property type="molecule type" value="Genomic_DNA"/>
</dbReference>
<gene>
    <name evidence="1" type="ORF">HPB47_012871</name>
</gene>
<dbReference type="Proteomes" id="UP000805193">
    <property type="component" value="Unassembled WGS sequence"/>
</dbReference>
<evidence type="ECO:0000313" key="2">
    <source>
        <dbReference type="Proteomes" id="UP000805193"/>
    </source>
</evidence>
<reference evidence="1 2" key="1">
    <citation type="journal article" date="2020" name="Cell">
        <title>Large-Scale Comparative Analyses of Tick Genomes Elucidate Their Genetic Diversity and Vector Capacities.</title>
        <authorList>
            <consortium name="Tick Genome and Microbiome Consortium (TIGMIC)"/>
            <person name="Jia N."/>
            <person name="Wang J."/>
            <person name="Shi W."/>
            <person name="Du L."/>
            <person name="Sun Y."/>
            <person name="Zhan W."/>
            <person name="Jiang J.F."/>
            <person name="Wang Q."/>
            <person name="Zhang B."/>
            <person name="Ji P."/>
            <person name="Bell-Sakyi L."/>
            <person name="Cui X.M."/>
            <person name="Yuan T.T."/>
            <person name="Jiang B.G."/>
            <person name="Yang W.F."/>
            <person name="Lam T.T."/>
            <person name="Chang Q.C."/>
            <person name="Ding S.J."/>
            <person name="Wang X.J."/>
            <person name="Zhu J.G."/>
            <person name="Ruan X.D."/>
            <person name="Zhao L."/>
            <person name="Wei J.T."/>
            <person name="Ye R.Z."/>
            <person name="Que T.C."/>
            <person name="Du C.H."/>
            <person name="Zhou Y.H."/>
            <person name="Cheng J.X."/>
            <person name="Dai P.F."/>
            <person name="Guo W.B."/>
            <person name="Han X.H."/>
            <person name="Huang E.J."/>
            <person name="Li L.F."/>
            <person name="Wei W."/>
            <person name="Gao Y.C."/>
            <person name="Liu J.Z."/>
            <person name="Shao H.Z."/>
            <person name="Wang X."/>
            <person name="Wang C.C."/>
            <person name="Yang T.C."/>
            <person name="Huo Q.B."/>
            <person name="Li W."/>
            <person name="Chen H.Y."/>
            <person name="Chen S.E."/>
            <person name="Zhou L.G."/>
            <person name="Ni X.B."/>
            <person name="Tian J.H."/>
            <person name="Sheng Y."/>
            <person name="Liu T."/>
            <person name="Pan Y.S."/>
            <person name="Xia L.Y."/>
            <person name="Li J."/>
            <person name="Zhao F."/>
            <person name="Cao W.C."/>
        </authorList>
    </citation>
    <scope>NUCLEOTIDE SEQUENCE [LARGE SCALE GENOMIC DNA]</scope>
    <source>
        <strain evidence="1">Iper-2018</strain>
    </source>
</reference>
<accession>A0AC60NSC3</accession>
<proteinExistence type="predicted"/>
<organism evidence="1 2">
    <name type="scientific">Ixodes persulcatus</name>
    <name type="common">Taiga tick</name>
    <dbReference type="NCBI Taxonomy" id="34615"/>
    <lineage>
        <taxon>Eukaryota</taxon>
        <taxon>Metazoa</taxon>
        <taxon>Ecdysozoa</taxon>
        <taxon>Arthropoda</taxon>
        <taxon>Chelicerata</taxon>
        <taxon>Arachnida</taxon>
        <taxon>Acari</taxon>
        <taxon>Parasitiformes</taxon>
        <taxon>Ixodida</taxon>
        <taxon>Ixodoidea</taxon>
        <taxon>Ixodidae</taxon>
        <taxon>Ixodinae</taxon>
        <taxon>Ixodes</taxon>
    </lineage>
</organism>
<name>A0AC60NSC3_IXOPE</name>
<comment type="caution">
    <text evidence="1">The sequence shown here is derived from an EMBL/GenBank/DDBJ whole genome shotgun (WGS) entry which is preliminary data.</text>
</comment>
<keyword evidence="2" id="KW-1185">Reference proteome</keyword>
<protein>
    <submittedName>
        <fullName evidence="1">Uncharacterized protein</fullName>
    </submittedName>
</protein>
<sequence length="250" mass="26680">MSSIHLSVYRLVSRIQLLSRRIVFDYRILPGSACSVLYMSPELQWGLTSCLQQCTMHRQDVQDDSDTQESKSIIPNDGPEPPDPTEVHSKAVSAGTDVQGDSDTQESESILPDDGPEPPDPTEVHTEAVSTRTGVNSSSGNTAVTAVTIKTEPQDPMEADAPAISPGAGLGMAAPKEFQQDPVPTNPIGSNAVEARPLQWVPTSACDEAQPQANVVYLHSVKRHGIAIQPVVVAPPVVAVRPERPDVAPP</sequence>